<organism evidence="1 2">
    <name type="scientific">Panagrolaimus sp. PS1159</name>
    <dbReference type="NCBI Taxonomy" id="55785"/>
    <lineage>
        <taxon>Eukaryota</taxon>
        <taxon>Metazoa</taxon>
        <taxon>Ecdysozoa</taxon>
        <taxon>Nematoda</taxon>
        <taxon>Chromadorea</taxon>
        <taxon>Rhabditida</taxon>
        <taxon>Tylenchina</taxon>
        <taxon>Panagrolaimomorpha</taxon>
        <taxon>Panagrolaimoidea</taxon>
        <taxon>Panagrolaimidae</taxon>
        <taxon>Panagrolaimus</taxon>
    </lineage>
</organism>
<sequence>MSRYEVLCDTDSAMVVNVFYEGPRSVRWEILEYCCEESRVFCENLKKAQKCIEYIKETIDYAYDEYIQDYLQDNANGKLEKSLSFYQFGTYVCCGYDYNIDAEYNLSIDLPMIVHRWTELFRLCNREMIAGKTVLLIKYSGDTRYDIDKINTHDNINMDAVNSFNLLPLYEKALYYDCIGIDEGQFFDDIVLFADSLANSGKLVYIAALDSNFQREPFPNIAYLLAKAEQAHKLNAICICCGKTAAFSYRDSESTELEIIGGLELYKPLCRLFLQILDNQIMALMRLKSEFAKLKQDPPPLCYAEPINNDNFFNWNAMIVGPPGTPYAGTAFLLRIEFDLEHPFKPPDIWFLSRIYHPNIDEHGNICMDILTTTWSPAYSISKVLICITAILSDPLMDGKPLNSNAAKMYKTNFTTYYKRAEDSSINNFLSPIFQRLLLKFFYWRFGTSRKKLVKYDVERTEILLEDLCYPHDKLNTFEKDSYTFMPVKVVKAYEKATKLYPLIKAAEESNNIEEWVNAIINFDDNEFIENNIECALYDNFPKANFVGNKVRELYKLYFKYLRKNNTKVSDFNFSKGSDTFCL</sequence>
<accession>A0AC35FKX1</accession>
<evidence type="ECO:0000313" key="1">
    <source>
        <dbReference type="Proteomes" id="UP000887580"/>
    </source>
</evidence>
<protein>
    <submittedName>
        <fullName evidence="2">Thymidine kinase, cytosolic</fullName>
    </submittedName>
</protein>
<dbReference type="WBParaSite" id="PS1159_v2.g18404.t1">
    <property type="protein sequence ID" value="PS1159_v2.g18404.t1"/>
    <property type="gene ID" value="PS1159_v2.g18404"/>
</dbReference>
<dbReference type="Proteomes" id="UP000887580">
    <property type="component" value="Unplaced"/>
</dbReference>
<evidence type="ECO:0000313" key="2">
    <source>
        <dbReference type="WBParaSite" id="PS1159_v2.g18404.t1"/>
    </source>
</evidence>
<reference evidence="2" key="1">
    <citation type="submission" date="2022-11" db="UniProtKB">
        <authorList>
            <consortium name="WormBaseParasite"/>
        </authorList>
    </citation>
    <scope>IDENTIFICATION</scope>
</reference>
<name>A0AC35FKX1_9BILA</name>
<proteinExistence type="predicted"/>